<evidence type="ECO:0000313" key="4">
    <source>
        <dbReference type="Proteomes" id="UP000236740"/>
    </source>
</evidence>
<dbReference type="InterPro" id="IPR037482">
    <property type="entry name" value="ST1585_MBL-fold"/>
</dbReference>
<reference evidence="3 4" key="1">
    <citation type="submission" date="2016-10" db="EMBL/GenBank/DDBJ databases">
        <authorList>
            <person name="de Groot N.N."/>
        </authorList>
    </citation>
    <scope>NUCLEOTIDE SEQUENCE [LARGE SCALE GENOMIC DNA]</scope>
    <source>
        <strain evidence="3 4">CGMCC 1.10331</strain>
    </source>
</reference>
<dbReference type="AlphaFoldDB" id="A0A1H5V764"/>
<dbReference type="RefSeq" id="WP_103990601.1">
    <property type="nucleotide sequence ID" value="NZ_CP031311.1"/>
</dbReference>
<reference evidence="2 5" key="2">
    <citation type="journal article" date="2019" name="Nat. Commun.">
        <title>A new type of DNA phosphorothioation-based antiviral system in archaea.</title>
        <authorList>
            <person name="Xiong L."/>
            <person name="Liu S."/>
            <person name="Chen S."/>
            <person name="Xiao Y."/>
            <person name="Zhu B."/>
            <person name="Gao Y."/>
            <person name="Zhang Y."/>
            <person name="Chen B."/>
            <person name="Luo J."/>
            <person name="Deng Z."/>
            <person name="Chen X."/>
            <person name="Wang L."/>
            <person name="Chen S."/>
        </authorList>
    </citation>
    <scope>NUCLEOTIDE SEQUENCE [LARGE SCALE GENOMIC DNA]</scope>
    <source>
        <strain evidence="2 5">CGMCC 1.10331</strain>
    </source>
</reference>
<evidence type="ECO:0000313" key="3">
    <source>
        <dbReference type="EMBL" id="SEF83060.1"/>
    </source>
</evidence>
<dbReference type="GeneID" id="39857115"/>
<dbReference type="InterPro" id="IPR001279">
    <property type="entry name" value="Metallo-B-lactamas"/>
</dbReference>
<dbReference type="InterPro" id="IPR036866">
    <property type="entry name" value="RibonucZ/Hydroxyglut_hydro"/>
</dbReference>
<dbReference type="OrthoDB" id="197151at2157"/>
<evidence type="ECO:0000259" key="1">
    <source>
        <dbReference type="SMART" id="SM00849"/>
    </source>
</evidence>
<organism evidence="3 4">
    <name type="scientific">Halobellus limi</name>
    <dbReference type="NCBI Taxonomy" id="699433"/>
    <lineage>
        <taxon>Archaea</taxon>
        <taxon>Methanobacteriati</taxon>
        <taxon>Methanobacteriota</taxon>
        <taxon>Stenosarchaea group</taxon>
        <taxon>Halobacteria</taxon>
        <taxon>Halobacteriales</taxon>
        <taxon>Haloferacaceae</taxon>
        <taxon>Halobellus</taxon>
    </lineage>
</organism>
<keyword evidence="4" id="KW-1185">Reference proteome</keyword>
<evidence type="ECO:0000313" key="5">
    <source>
        <dbReference type="Proteomes" id="UP000296733"/>
    </source>
</evidence>
<name>A0A1H5V764_9EURY</name>
<dbReference type="GO" id="GO:0016787">
    <property type="term" value="F:hydrolase activity"/>
    <property type="evidence" value="ECO:0007669"/>
    <property type="project" value="UniProtKB-KW"/>
</dbReference>
<accession>A0A1H5V764</accession>
<proteinExistence type="predicted"/>
<dbReference type="EMBL" id="FNVN01000001">
    <property type="protein sequence ID" value="SEF83060.1"/>
    <property type="molecule type" value="Genomic_DNA"/>
</dbReference>
<dbReference type="Proteomes" id="UP000236740">
    <property type="component" value="Unassembled WGS sequence"/>
</dbReference>
<protein>
    <submittedName>
        <fullName evidence="2">MBL fold metallo-hydrolase</fullName>
    </submittedName>
    <submittedName>
        <fullName evidence="3">Metallo-beta-lactamase superfamily protein</fullName>
    </submittedName>
</protein>
<dbReference type="EMBL" id="CP031311">
    <property type="protein sequence ID" value="QCC46800.1"/>
    <property type="molecule type" value="Genomic_DNA"/>
</dbReference>
<sequence length="304" mass="33741">MAIGDLFAVEGTDDVHYVDVGIHDTPRHGSVYVVDGDEPAIVDSGTGWNREHVFDALDDLDIEREAVEHVLLTHVHLDHAGGASYLVEACPNATVRTHEIGAPHLVDPERLVVSTKDAVGDNWEFYADPRPIPEDRVEPLADGDEVDLGDRTISVIHTPGHAPHHSVFFEPGDGLLYTGDAAGVYVPERDEIRETSPPPQFDLEGCLDDVRTIEDLAPETLCFGHHGDVEYDPALMEGYKRTLVEWVEAVRQKRAELGDDEAVIEHFEEHSEMVEVWGERKARAEERLNTRGVLVSLDRQADDA</sequence>
<dbReference type="PANTHER" id="PTHR42951">
    <property type="entry name" value="METALLO-BETA-LACTAMASE DOMAIN-CONTAINING"/>
    <property type="match status" value="1"/>
</dbReference>
<feature type="domain" description="Metallo-beta-lactamase" evidence="1">
    <location>
        <begin position="28"/>
        <end position="225"/>
    </location>
</feature>
<dbReference type="Pfam" id="PF00753">
    <property type="entry name" value="Lactamase_B"/>
    <property type="match status" value="1"/>
</dbReference>
<dbReference type="KEGG" id="hlm:DV707_03465"/>
<evidence type="ECO:0000313" key="2">
    <source>
        <dbReference type="EMBL" id="QCC46800.1"/>
    </source>
</evidence>
<dbReference type="SMART" id="SM00849">
    <property type="entry name" value="Lactamase_B"/>
    <property type="match status" value="1"/>
</dbReference>
<dbReference type="Gene3D" id="3.60.15.10">
    <property type="entry name" value="Ribonuclease Z/Hydroxyacylglutathione hydrolase-like"/>
    <property type="match status" value="1"/>
</dbReference>
<dbReference type="InterPro" id="IPR050855">
    <property type="entry name" value="NDM-1-like"/>
</dbReference>
<gene>
    <name evidence="2" type="ORF">DV707_03465</name>
    <name evidence="3" type="ORF">SAMN04488133_0865</name>
</gene>
<dbReference type="CDD" id="cd07726">
    <property type="entry name" value="ST1585-like_MBL-fold"/>
    <property type="match status" value="1"/>
</dbReference>
<dbReference type="PANTHER" id="PTHR42951:SF4">
    <property type="entry name" value="ACYL-COENZYME A THIOESTERASE MBLAC2"/>
    <property type="match status" value="1"/>
</dbReference>
<dbReference type="Proteomes" id="UP000296733">
    <property type="component" value="Chromosome"/>
</dbReference>
<dbReference type="SUPFAM" id="SSF56281">
    <property type="entry name" value="Metallo-hydrolase/oxidoreductase"/>
    <property type="match status" value="1"/>
</dbReference>
<keyword evidence="2" id="KW-0378">Hydrolase</keyword>